<keyword evidence="2" id="KW-0680">Restriction system</keyword>
<dbReference type="InterPro" id="IPR051212">
    <property type="entry name" value="Type-I_RE_S_subunit"/>
</dbReference>
<accession>J9GNH3</accession>
<dbReference type="EMBL" id="AMCI01000445">
    <property type="protein sequence ID" value="EJX09174.1"/>
    <property type="molecule type" value="Genomic_DNA"/>
</dbReference>
<protein>
    <submittedName>
        <fullName evidence="5">Type I site-specific restriction-modification system, S subunit</fullName>
    </submittedName>
</protein>
<keyword evidence="3" id="KW-0238">DNA-binding</keyword>
<gene>
    <name evidence="5" type="ORF">EVA_02715</name>
</gene>
<dbReference type="Pfam" id="PF01420">
    <property type="entry name" value="Methylase_S"/>
    <property type="match status" value="1"/>
</dbReference>
<dbReference type="GO" id="GO:0009307">
    <property type="term" value="P:DNA restriction-modification system"/>
    <property type="evidence" value="ECO:0007669"/>
    <property type="project" value="UniProtKB-KW"/>
</dbReference>
<evidence type="ECO:0000256" key="1">
    <source>
        <dbReference type="ARBA" id="ARBA00010923"/>
    </source>
</evidence>
<feature type="non-terminal residue" evidence="5">
    <location>
        <position position="188"/>
    </location>
</feature>
<sequence length="188" mass="21266">MQNISQSQFSDTKIALPPLPEQEAIVTYLDSKVAKIDEYISIAEKKIAALEELKQTIIAEAVTRGIHKDVPMRDSGVKWIGMIPEHWDLLRAKNIFERQFRPVRDCDEVVTCFRDGQVTLRKNRRIEGFTESLKEIGYQGIRKGDLVIHQMDAFAGSIGVSDSDGKGTPVYICCLPKDSKNVNVYFYA</sequence>
<dbReference type="AlphaFoldDB" id="J9GNH3"/>
<organism evidence="5">
    <name type="scientific">gut metagenome</name>
    <dbReference type="NCBI Taxonomy" id="749906"/>
    <lineage>
        <taxon>unclassified sequences</taxon>
        <taxon>metagenomes</taxon>
        <taxon>organismal metagenomes</taxon>
    </lineage>
</organism>
<dbReference type="InterPro" id="IPR044946">
    <property type="entry name" value="Restrct_endonuc_typeI_TRD_sf"/>
</dbReference>
<evidence type="ECO:0000313" key="5">
    <source>
        <dbReference type="EMBL" id="EJX09174.1"/>
    </source>
</evidence>
<comment type="similarity">
    <text evidence="1">Belongs to the type-I restriction system S methylase family.</text>
</comment>
<evidence type="ECO:0000256" key="3">
    <source>
        <dbReference type="ARBA" id="ARBA00023125"/>
    </source>
</evidence>
<feature type="domain" description="Type I restriction modification DNA specificity" evidence="4">
    <location>
        <begin position="2"/>
        <end position="50"/>
    </location>
</feature>
<proteinExistence type="inferred from homology"/>
<dbReference type="SUPFAM" id="SSF116734">
    <property type="entry name" value="DNA methylase specificity domain"/>
    <property type="match status" value="2"/>
</dbReference>
<reference evidence="5" key="1">
    <citation type="journal article" date="2012" name="PLoS ONE">
        <title>Gene sets for utilization of primary and secondary nutrition supplies in the distal gut of endangered iberian lynx.</title>
        <authorList>
            <person name="Alcaide M."/>
            <person name="Messina E."/>
            <person name="Richter M."/>
            <person name="Bargiela R."/>
            <person name="Peplies J."/>
            <person name="Huws S.A."/>
            <person name="Newbold C.J."/>
            <person name="Golyshin P.N."/>
            <person name="Simon M.A."/>
            <person name="Lopez G."/>
            <person name="Yakimov M.M."/>
            <person name="Ferrer M."/>
        </authorList>
    </citation>
    <scope>NUCLEOTIDE SEQUENCE</scope>
</reference>
<dbReference type="InterPro" id="IPR000055">
    <property type="entry name" value="Restrct_endonuc_typeI_TRD"/>
</dbReference>
<evidence type="ECO:0000259" key="4">
    <source>
        <dbReference type="Pfam" id="PF01420"/>
    </source>
</evidence>
<dbReference type="GO" id="GO:0003677">
    <property type="term" value="F:DNA binding"/>
    <property type="evidence" value="ECO:0007669"/>
    <property type="project" value="UniProtKB-KW"/>
</dbReference>
<comment type="caution">
    <text evidence="5">The sequence shown here is derived from an EMBL/GenBank/DDBJ whole genome shotgun (WGS) entry which is preliminary data.</text>
</comment>
<dbReference type="Gene3D" id="3.90.220.20">
    <property type="entry name" value="DNA methylase specificity domains"/>
    <property type="match status" value="2"/>
</dbReference>
<name>J9GNH3_9ZZZZ</name>
<dbReference type="PANTHER" id="PTHR43140">
    <property type="entry name" value="TYPE-1 RESTRICTION ENZYME ECOKI SPECIFICITY PROTEIN"/>
    <property type="match status" value="1"/>
</dbReference>
<dbReference type="PANTHER" id="PTHR43140:SF1">
    <property type="entry name" value="TYPE I RESTRICTION ENZYME ECOKI SPECIFICITY SUBUNIT"/>
    <property type="match status" value="1"/>
</dbReference>
<evidence type="ECO:0000256" key="2">
    <source>
        <dbReference type="ARBA" id="ARBA00022747"/>
    </source>
</evidence>